<dbReference type="EMBL" id="REGN01005632">
    <property type="protein sequence ID" value="RNA12690.1"/>
    <property type="molecule type" value="Genomic_DNA"/>
</dbReference>
<protein>
    <submittedName>
        <fullName evidence="2">Uncharacterized protein</fullName>
    </submittedName>
</protein>
<dbReference type="AlphaFoldDB" id="A0A3M7QN27"/>
<organism evidence="2 3">
    <name type="scientific">Brachionus plicatilis</name>
    <name type="common">Marine rotifer</name>
    <name type="synonym">Brachionus muelleri</name>
    <dbReference type="NCBI Taxonomy" id="10195"/>
    <lineage>
        <taxon>Eukaryota</taxon>
        <taxon>Metazoa</taxon>
        <taxon>Spiralia</taxon>
        <taxon>Gnathifera</taxon>
        <taxon>Rotifera</taxon>
        <taxon>Eurotatoria</taxon>
        <taxon>Monogononta</taxon>
        <taxon>Pseudotrocha</taxon>
        <taxon>Ploima</taxon>
        <taxon>Brachionidae</taxon>
        <taxon>Brachionus</taxon>
    </lineage>
</organism>
<sequence length="61" mass="7361">MPFWILIIEFLVRAMCLFYYILIIVTVFLKRQNLNSAKTHIQIFNMTNIFSPFLAKFENFP</sequence>
<evidence type="ECO:0000313" key="2">
    <source>
        <dbReference type="EMBL" id="RNA12690.1"/>
    </source>
</evidence>
<accession>A0A3M7QN27</accession>
<comment type="caution">
    <text evidence="2">The sequence shown here is derived from an EMBL/GenBank/DDBJ whole genome shotgun (WGS) entry which is preliminary data.</text>
</comment>
<keyword evidence="1" id="KW-0812">Transmembrane</keyword>
<keyword evidence="3" id="KW-1185">Reference proteome</keyword>
<dbReference type="Proteomes" id="UP000276133">
    <property type="component" value="Unassembled WGS sequence"/>
</dbReference>
<keyword evidence="1" id="KW-1133">Transmembrane helix</keyword>
<reference evidence="2 3" key="1">
    <citation type="journal article" date="2018" name="Sci. Rep.">
        <title>Genomic signatures of local adaptation to the degree of environmental predictability in rotifers.</title>
        <authorList>
            <person name="Franch-Gras L."/>
            <person name="Hahn C."/>
            <person name="Garcia-Roger E.M."/>
            <person name="Carmona M.J."/>
            <person name="Serra M."/>
            <person name="Gomez A."/>
        </authorList>
    </citation>
    <scope>NUCLEOTIDE SEQUENCE [LARGE SCALE GENOMIC DNA]</scope>
    <source>
        <strain evidence="2">HYR1</strain>
    </source>
</reference>
<gene>
    <name evidence="2" type="ORF">BpHYR1_048315</name>
</gene>
<proteinExistence type="predicted"/>
<name>A0A3M7QN27_BRAPC</name>
<evidence type="ECO:0000256" key="1">
    <source>
        <dbReference type="SAM" id="Phobius"/>
    </source>
</evidence>
<keyword evidence="1" id="KW-0472">Membrane</keyword>
<evidence type="ECO:0000313" key="3">
    <source>
        <dbReference type="Proteomes" id="UP000276133"/>
    </source>
</evidence>
<feature type="transmembrane region" description="Helical" evidence="1">
    <location>
        <begin position="6"/>
        <end position="29"/>
    </location>
</feature>